<name>A0A9P6R5K1_9FUNG</name>
<dbReference type="AlphaFoldDB" id="A0A9P6R5K1"/>
<dbReference type="Pfam" id="PF25995">
    <property type="entry name" value="STB6_N"/>
    <property type="match status" value="1"/>
</dbReference>
<dbReference type="GO" id="GO:0070822">
    <property type="term" value="C:Sin3-type complex"/>
    <property type="evidence" value="ECO:0007669"/>
    <property type="project" value="TreeGrafter"/>
</dbReference>
<keyword evidence="4" id="KW-1185">Reference proteome</keyword>
<gene>
    <name evidence="3" type="ORF">BGZ97_012664</name>
</gene>
<feature type="compositionally biased region" description="Polar residues" evidence="1">
    <location>
        <begin position="863"/>
        <end position="880"/>
    </location>
</feature>
<dbReference type="InterPro" id="IPR038919">
    <property type="entry name" value="STB2/STB2"/>
</dbReference>
<comment type="caution">
    <text evidence="3">The sequence shown here is derived from an EMBL/GenBank/DDBJ whole genome shotgun (WGS) entry which is preliminary data.</text>
</comment>
<evidence type="ECO:0000259" key="2">
    <source>
        <dbReference type="Pfam" id="PF25995"/>
    </source>
</evidence>
<feature type="compositionally biased region" description="Polar residues" evidence="1">
    <location>
        <begin position="474"/>
        <end position="483"/>
    </location>
</feature>
<evidence type="ECO:0000256" key="1">
    <source>
        <dbReference type="SAM" id="MobiDB-lite"/>
    </source>
</evidence>
<dbReference type="OrthoDB" id="19806at2759"/>
<sequence>MPLTPGSYVFCERQRISDICYDIEGIRIDHEEAVLEGYQIYLVEQWAIERNREVATAVSFTGDPTHQILVITITIEHANVSCPRLEKVFEKLRKEGAKPKETPYGQLFVTNLSLFASSLNIVLVPKQGDFDYYQQRFYLNLNLRRMGCSGRSALTSKSPSDAQREKFNQLYKISDSTDFEVTVLRLVVLVQNCLYIFGLFNLSDVDGLLCNATEKGLEVYYDTFLKSMFQKFPTPDNVLDPNVLAGMFSKLSNIRGKLQHLVNNVPKDPFAEPAAFLNAVKTFQIKKPDLKACFLDAKTVEAISAAYQSSFNPQGLKVHKVLKSKIEDFSGMTAVNAEGETTDLELFAKHITTDSLKQVWKGKTKQKTDVADALANGDWLTGGKELGKSLVRGLAKTTRDTKSASQSLKSIAGGKNRQSLLLPKGRQGNALANIREGTYTEDTLVPSFPQDHISARSDDEKNDGCESDEGLASTVVQPSTTNLHAAPEEETNPTTTGESSQQPAPIAAMPSLDTLNSLFSQKPEPRGQPEIVAFYLDKKNYPSGRKRSTSMSGLVGQERLLGYRTEGARSTGGIPGITVGSYRKIVKHPAYRKRSQSYSCADCKDSSLKPLQSVVVECDTQSYYSYQLLKEKEETLKNVFNRMQAMEKEFSTQLDSLKAILADRGRQFEEIEHEAAGILAERRDLLAEVREKEHATQRSVYHLEGMVGKLVEMRDFTGAFFNKISYLDTKLPVSQRRLALWMDKLQALQSQWFRTIGRYMVVYAPSGIRAGASPIVGKSTARCMPTSSATSSGPLGLFSRNGLKKSSGDKPSLGGRSSYMVTPQSLKTEGKDSEKDVRQYLQRMATDDEGPYGIENQGHESTTELLVSTPSRSGSDPMSS</sequence>
<feature type="compositionally biased region" description="Basic and acidic residues" evidence="1">
    <location>
        <begin position="453"/>
        <end position="464"/>
    </location>
</feature>
<feature type="region of interest" description="Disordered" evidence="1">
    <location>
        <begin position="783"/>
        <end position="880"/>
    </location>
</feature>
<dbReference type="PANTHER" id="PTHR31011">
    <property type="entry name" value="PROTEIN STB2-RELATED"/>
    <property type="match status" value="1"/>
</dbReference>
<proteinExistence type="predicted"/>
<dbReference type="EMBL" id="JAAAIN010000858">
    <property type="protein sequence ID" value="KAG0310298.1"/>
    <property type="molecule type" value="Genomic_DNA"/>
</dbReference>
<dbReference type="Proteomes" id="UP000823405">
    <property type="component" value="Unassembled WGS sequence"/>
</dbReference>
<feature type="compositionally biased region" description="Basic and acidic residues" evidence="1">
    <location>
        <begin position="828"/>
        <end position="838"/>
    </location>
</feature>
<reference evidence="3" key="1">
    <citation type="journal article" date="2020" name="Fungal Divers.">
        <title>Resolving the Mortierellaceae phylogeny through synthesis of multi-gene phylogenetics and phylogenomics.</title>
        <authorList>
            <person name="Vandepol N."/>
            <person name="Liber J."/>
            <person name="Desiro A."/>
            <person name="Na H."/>
            <person name="Kennedy M."/>
            <person name="Barry K."/>
            <person name="Grigoriev I.V."/>
            <person name="Miller A.N."/>
            <person name="O'Donnell K."/>
            <person name="Stajich J.E."/>
            <person name="Bonito G."/>
        </authorList>
    </citation>
    <scope>NUCLEOTIDE SEQUENCE</scope>
    <source>
        <strain evidence="3">NVP60</strain>
    </source>
</reference>
<organism evidence="3 4">
    <name type="scientific">Linnemannia gamsii</name>
    <dbReference type="NCBI Taxonomy" id="64522"/>
    <lineage>
        <taxon>Eukaryota</taxon>
        <taxon>Fungi</taxon>
        <taxon>Fungi incertae sedis</taxon>
        <taxon>Mucoromycota</taxon>
        <taxon>Mortierellomycotina</taxon>
        <taxon>Mortierellomycetes</taxon>
        <taxon>Mortierellales</taxon>
        <taxon>Mortierellaceae</taxon>
        <taxon>Linnemannia</taxon>
    </lineage>
</organism>
<feature type="region of interest" description="Disordered" evidence="1">
    <location>
        <begin position="397"/>
        <end position="424"/>
    </location>
</feature>
<feature type="region of interest" description="Disordered" evidence="1">
    <location>
        <begin position="441"/>
        <end position="505"/>
    </location>
</feature>
<feature type="domain" description="STB6-like N-terminal" evidence="2">
    <location>
        <begin position="7"/>
        <end position="146"/>
    </location>
</feature>
<protein>
    <recommendedName>
        <fullName evidence="2">STB6-like N-terminal domain-containing protein</fullName>
    </recommendedName>
</protein>
<evidence type="ECO:0000313" key="3">
    <source>
        <dbReference type="EMBL" id="KAG0310298.1"/>
    </source>
</evidence>
<accession>A0A9P6R5K1</accession>
<dbReference type="InterPro" id="IPR059025">
    <property type="entry name" value="STB6_N"/>
</dbReference>
<evidence type="ECO:0000313" key="4">
    <source>
        <dbReference type="Proteomes" id="UP000823405"/>
    </source>
</evidence>
<dbReference type="PANTHER" id="PTHR31011:SF2">
    <property type="entry name" value="PROTEIN STB2-RELATED"/>
    <property type="match status" value="1"/>
</dbReference>